<dbReference type="InterPro" id="IPR000757">
    <property type="entry name" value="Beta-glucanase-like"/>
</dbReference>
<dbReference type="PANTHER" id="PTHR10963:SF60">
    <property type="entry name" value="GRAM-NEGATIVE BACTERIA-BINDING PROTEIN 1-RELATED"/>
    <property type="match status" value="1"/>
</dbReference>
<evidence type="ECO:0000256" key="2">
    <source>
        <dbReference type="SAM" id="SignalP"/>
    </source>
</evidence>
<dbReference type="CAZy" id="GH16">
    <property type="family name" value="Glycoside Hydrolase Family 16"/>
</dbReference>
<dbReference type="Gene3D" id="2.60.120.200">
    <property type="match status" value="1"/>
</dbReference>
<dbReference type="OrthoDB" id="4781at2759"/>
<dbReference type="GO" id="GO:0005975">
    <property type="term" value="P:carbohydrate metabolic process"/>
    <property type="evidence" value="ECO:0007669"/>
    <property type="project" value="InterPro"/>
</dbReference>
<dbReference type="EMBL" id="HM363512">
    <property type="protein sequence ID" value="ADK39022.1"/>
    <property type="molecule type" value="mRNA"/>
</dbReference>
<accession>E2GK01</accession>
<evidence type="ECO:0000256" key="1">
    <source>
        <dbReference type="SAM" id="MobiDB-lite"/>
    </source>
</evidence>
<dbReference type="PANTHER" id="PTHR10963">
    <property type="entry name" value="GLYCOSYL HYDROLASE-RELATED"/>
    <property type="match status" value="1"/>
</dbReference>
<reference evidence="4" key="1">
    <citation type="submission" date="2010-05" db="EMBL/GenBank/DDBJ databases">
        <title>Cloning and functional analysis of a beta-1,3-glucan recognition protein in Manduca sexta.</title>
        <authorList>
            <person name="Rao X.-J."/>
            <person name="Yu X.-Q."/>
        </authorList>
    </citation>
    <scope>NUCLEOTIDE SEQUENCE</scope>
</reference>
<feature type="chain" id="PRO_5003159237" evidence="2">
    <location>
        <begin position="24"/>
        <end position="441"/>
    </location>
</feature>
<dbReference type="SUPFAM" id="SSF49899">
    <property type="entry name" value="Concanavalin A-like lectins/glucanases"/>
    <property type="match status" value="1"/>
</dbReference>
<organism evidence="4">
    <name type="scientific">Manduca sexta</name>
    <name type="common">Tobacco hawkmoth</name>
    <name type="synonym">Tobacco hornworm</name>
    <dbReference type="NCBI Taxonomy" id="7130"/>
    <lineage>
        <taxon>Eukaryota</taxon>
        <taxon>Metazoa</taxon>
        <taxon>Ecdysozoa</taxon>
        <taxon>Arthropoda</taxon>
        <taxon>Hexapoda</taxon>
        <taxon>Insecta</taxon>
        <taxon>Pterygota</taxon>
        <taxon>Neoptera</taxon>
        <taxon>Endopterygota</taxon>
        <taxon>Lepidoptera</taxon>
        <taxon>Glossata</taxon>
        <taxon>Ditrysia</taxon>
        <taxon>Bombycoidea</taxon>
        <taxon>Sphingidae</taxon>
        <taxon>Sphinginae</taxon>
        <taxon>Sphingini</taxon>
        <taxon>Manduca</taxon>
    </lineage>
</organism>
<proteinExistence type="evidence at transcript level"/>
<evidence type="ECO:0000313" key="4">
    <source>
        <dbReference type="EMBL" id="ADK39022.1"/>
    </source>
</evidence>
<evidence type="ECO:0000259" key="3">
    <source>
        <dbReference type="PROSITE" id="PS51762"/>
    </source>
</evidence>
<dbReference type="InterPro" id="IPR035806">
    <property type="entry name" value="GH16_GRP_C"/>
</dbReference>
<keyword evidence="2" id="KW-0732">Signal</keyword>
<feature type="signal peptide" evidence="2">
    <location>
        <begin position="1"/>
        <end position="23"/>
    </location>
</feature>
<feature type="compositionally biased region" description="Basic and acidic residues" evidence="1">
    <location>
        <begin position="62"/>
        <end position="78"/>
    </location>
</feature>
<dbReference type="InterPro" id="IPR050546">
    <property type="entry name" value="Glycosyl_Hydrlase_16"/>
</dbReference>
<dbReference type="PROSITE" id="PS51762">
    <property type="entry name" value="GH16_2"/>
    <property type="match status" value="1"/>
</dbReference>
<sequence>MMAARGFGRVITICLCVAVCVEGYRSRSTSLTDSLNILSKNTGNINNSGIVNSGFNELDFRFGQNEDDKTNDEPEDKANATGPKQAAEAKLTFPGNCQPSRTKLRDGSACSGQTLFEDNFDSLNESVWQIEQYIPNTHPEHPFVSYQHLTTGQTISTAGGILQITPKLQQDLPGFTNDTITSGTLNLNSGCTSTESRCEMTVDGADILPPVASGRITSKTFAFKYGKVYVRAKLPQGDWLYPEILLEPFLKKYGSPHYSSGVIKIATARGNRQLYYGQDDYSNKLLYGGPIMDLDCRETLLSGKLRSDGSAWGDNFHVYSLEWTPEHIVLAVDDEVWGRVKPRRSGLQAKFPSHCKRLPRSRLRAGSRMAPFDDHFYLTLGVAAGGITEFPDDSITSNNKRKPWRDGSRKAMLKFWRGTNSWLSTWKLPRLEIDYVKVVAL</sequence>
<feature type="domain" description="GH16" evidence="3">
    <location>
        <begin position="91"/>
        <end position="441"/>
    </location>
</feature>
<dbReference type="InterPro" id="IPR013320">
    <property type="entry name" value="ConA-like_dom_sf"/>
</dbReference>
<dbReference type="GO" id="GO:0004553">
    <property type="term" value="F:hydrolase activity, hydrolyzing O-glycosyl compounds"/>
    <property type="evidence" value="ECO:0007669"/>
    <property type="project" value="InterPro"/>
</dbReference>
<feature type="region of interest" description="Disordered" evidence="1">
    <location>
        <begin position="62"/>
        <end position="88"/>
    </location>
</feature>
<dbReference type="AlphaFoldDB" id="E2GK01"/>
<name>E2GK01_MANSE</name>
<gene>
    <name evidence="4" type="primary">BGRP-3</name>
</gene>
<protein>
    <submittedName>
        <fullName evidence="4">Beta-1,3-glucan recognition protein 3</fullName>
    </submittedName>
</protein>
<dbReference type="CDD" id="cd02179">
    <property type="entry name" value="GH16_beta_GRP"/>
    <property type="match status" value="1"/>
</dbReference>
<dbReference type="Pfam" id="PF00722">
    <property type="entry name" value="Glyco_hydro_16"/>
    <property type="match status" value="1"/>
</dbReference>